<comment type="subcellular location">
    <subcellularLocation>
        <location evidence="1">Nucleus</location>
    </subcellularLocation>
</comment>
<dbReference type="PROSITE" id="PS00344">
    <property type="entry name" value="GATA_ZN_FINGER_1"/>
    <property type="match status" value="1"/>
</dbReference>
<evidence type="ECO:0000256" key="1">
    <source>
        <dbReference type="ARBA" id="ARBA00004123"/>
    </source>
</evidence>
<dbReference type="GO" id="GO:0045944">
    <property type="term" value="P:positive regulation of transcription by RNA polymerase II"/>
    <property type="evidence" value="ECO:0007669"/>
    <property type="project" value="TreeGrafter"/>
</dbReference>
<dbReference type="GO" id="GO:0000122">
    <property type="term" value="P:negative regulation of transcription by RNA polymerase II"/>
    <property type="evidence" value="ECO:0007669"/>
    <property type="project" value="TreeGrafter"/>
</dbReference>
<name>A0A2H9TGT3_9FUNG</name>
<dbReference type="Gene3D" id="3.30.50.10">
    <property type="entry name" value="Erythroid Transcription Factor GATA-1, subunit A"/>
    <property type="match status" value="2"/>
</dbReference>
<dbReference type="SUPFAM" id="SSF57716">
    <property type="entry name" value="Glucocorticoid receptor-like (DNA-binding domain)"/>
    <property type="match status" value="2"/>
</dbReference>
<dbReference type="SMART" id="SM00401">
    <property type="entry name" value="ZnF_GATA"/>
    <property type="match status" value="2"/>
</dbReference>
<dbReference type="Pfam" id="PF00320">
    <property type="entry name" value="GATA"/>
    <property type="match status" value="2"/>
</dbReference>
<evidence type="ECO:0000256" key="4">
    <source>
        <dbReference type="ARBA" id="ARBA00022833"/>
    </source>
</evidence>
<feature type="domain" description="GATA-type" evidence="8">
    <location>
        <begin position="147"/>
        <end position="203"/>
    </location>
</feature>
<evidence type="ECO:0000256" key="2">
    <source>
        <dbReference type="ARBA" id="ARBA00022723"/>
    </source>
</evidence>
<dbReference type="PANTHER" id="PTHR10071">
    <property type="entry name" value="TRANSCRIPTION FACTOR GATA FAMILY MEMBER"/>
    <property type="match status" value="1"/>
</dbReference>
<sequence length="264" mass="29676">MNHALSDGSTPTLSPKRSLESDDMPDITAMLSAKRSRLQQDEYHGDKTVHEIQLPESPPKQFTWVMESGRAENVAESGRNFPMMNSAALPLHFQHLLAASSLLWNPYDTRNAVFDHPVYSSRSYDSRGGYDRVPFGNPAFLQFPMLNYSGKKCSNCSATSTPSWRRCPAGKNLLCNACGLYQKLHNKPRPFRVADDGSIRVQRSIPKDREEREGETLGKICANCGTSDTPLWRKVDNILCCNACALFYKTHRVHRKPNSASPRD</sequence>
<dbReference type="InterPro" id="IPR000679">
    <property type="entry name" value="Znf_GATA"/>
</dbReference>
<evidence type="ECO:0000256" key="7">
    <source>
        <dbReference type="SAM" id="MobiDB-lite"/>
    </source>
</evidence>
<dbReference type="GO" id="GO:0000981">
    <property type="term" value="F:DNA-binding transcription factor activity, RNA polymerase II-specific"/>
    <property type="evidence" value="ECO:0007669"/>
    <property type="project" value="TreeGrafter"/>
</dbReference>
<protein>
    <submittedName>
        <fullName evidence="9">GATA-4/5/6 transcription factor</fullName>
    </submittedName>
</protein>
<evidence type="ECO:0000259" key="8">
    <source>
        <dbReference type="PROSITE" id="PS50114"/>
    </source>
</evidence>
<evidence type="ECO:0000256" key="3">
    <source>
        <dbReference type="ARBA" id="ARBA00022771"/>
    </source>
</evidence>
<dbReference type="GO" id="GO:0005634">
    <property type="term" value="C:nucleus"/>
    <property type="evidence" value="ECO:0007669"/>
    <property type="project" value="UniProtKB-SubCell"/>
</dbReference>
<dbReference type="OrthoDB" id="515401at2759"/>
<evidence type="ECO:0000313" key="10">
    <source>
        <dbReference type="Proteomes" id="UP000240830"/>
    </source>
</evidence>
<evidence type="ECO:0000313" key="9">
    <source>
        <dbReference type="EMBL" id="PJF16987.1"/>
    </source>
</evidence>
<proteinExistence type="predicted"/>
<keyword evidence="2" id="KW-0479">Metal-binding</keyword>
<comment type="caution">
    <text evidence="9">The sequence shown here is derived from an EMBL/GenBank/DDBJ whole genome shotgun (WGS) entry which is preliminary data.</text>
</comment>
<gene>
    <name evidence="9" type="ORF">PSACC_03223</name>
</gene>
<dbReference type="PANTHER" id="PTHR10071:SF281">
    <property type="entry name" value="BOX A-BINDING FACTOR-RELATED"/>
    <property type="match status" value="1"/>
</dbReference>
<dbReference type="Proteomes" id="UP000240830">
    <property type="component" value="Unassembled WGS sequence"/>
</dbReference>
<dbReference type="InterPro" id="IPR013088">
    <property type="entry name" value="Znf_NHR/GATA"/>
</dbReference>
<reference evidence="9 10" key="1">
    <citation type="submission" date="2016-10" db="EMBL/GenBank/DDBJ databases">
        <title>The genome of Paramicrosporidium saccamoebae is the missing link in understanding Cryptomycota and Microsporidia evolution.</title>
        <authorList>
            <person name="Quandt C.A."/>
            <person name="Beaudet D."/>
            <person name="Corsaro D."/>
            <person name="Michel R."/>
            <person name="Corradi N."/>
            <person name="James T."/>
        </authorList>
    </citation>
    <scope>NUCLEOTIDE SEQUENCE [LARGE SCALE GENOMIC DNA]</scope>
    <source>
        <strain evidence="9 10">KSL3</strain>
    </source>
</reference>
<evidence type="ECO:0000256" key="5">
    <source>
        <dbReference type="ARBA" id="ARBA00023242"/>
    </source>
</evidence>
<dbReference type="InterPro" id="IPR039355">
    <property type="entry name" value="Transcription_factor_GATA"/>
</dbReference>
<organism evidence="9 10">
    <name type="scientific">Paramicrosporidium saccamoebae</name>
    <dbReference type="NCBI Taxonomy" id="1246581"/>
    <lineage>
        <taxon>Eukaryota</taxon>
        <taxon>Fungi</taxon>
        <taxon>Fungi incertae sedis</taxon>
        <taxon>Cryptomycota</taxon>
        <taxon>Cryptomycota incertae sedis</taxon>
        <taxon>Paramicrosporidium</taxon>
    </lineage>
</organism>
<accession>A0A2H9TGT3</accession>
<keyword evidence="3 6" id="KW-0863">Zinc-finger</keyword>
<dbReference type="GO" id="GO:0000978">
    <property type="term" value="F:RNA polymerase II cis-regulatory region sequence-specific DNA binding"/>
    <property type="evidence" value="ECO:0007669"/>
    <property type="project" value="TreeGrafter"/>
</dbReference>
<dbReference type="CDD" id="cd00202">
    <property type="entry name" value="ZnF_GATA"/>
    <property type="match status" value="2"/>
</dbReference>
<feature type="domain" description="GATA-type" evidence="8">
    <location>
        <begin position="215"/>
        <end position="255"/>
    </location>
</feature>
<dbReference type="GO" id="GO:0008270">
    <property type="term" value="F:zinc ion binding"/>
    <property type="evidence" value="ECO:0007669"/>
    <property type="project" value="UniProtKB-KW"/>
</dbReference>
<keyword evidence="4" id="KW-0862">Zinc</keyword>
<dbReference type="PROSITE" id="PS50114">
    <property type="entry name" value="GATA_ZN_FINGER_2"/>
    <property type="match status" value="2"/>
</dbReference>
<dbReference type="STRING" id="1246581.A0A2H9TGT3"/>
<feature type="region of interest" description="Disordered" evidence="7">
    <location>
        <begin position="1"/>
        <end position="23"/>
    </location>
</feature>
<dbReference type="AlphaFoldDB" id="A0A2H9TGT3"/>
<keyword evidence="5" id="KW-0539">Nucleus</keyword>
<keyword evidence="10" id="KW-1185">Reference proteome</keyword>
<evidence type="ECO:0000256" key="6">
    <source>
        <dbReference type="PROSITE-ProRule" id="PRU00094"/>
    </source>
</evidence>
<dbReference type="EMBL" id="MTSL01000199">
    <property type="protein sequence ID" value="PJF16987.1"/>
    <property type="molecule type" value="Genomic_DNA"/>
</dbReference>